<gene>
    <name evidence="1" type="ordered locus">MAE_49630</name>
</gene>
<name>B0JW42_MICAN</name>
<evidence type="ECO:0000313" key="2">
    <source>
        <dbReference type="Proteomes" id="UP000001510"/>
    </source>
</evidence>
<dbReference type="AlphaFoldDB" id="B0JW42"/>
<dbReference type="PaxDb" id="449447-MAE_49630"/>
<dbReference type="STRING" id="449447.MAE_49630"/>
<evidence type="ECO:0000313" key="1">
    <source>
        <dbReference type="EMBL" id="BAG04785.1"/>
    </source>
</evidence>
<dbReference type="Proteomes" id="UP000001510">
    <property type="component" value="Chromosome"/>
</dbReference>
<dbReference type="EnsemblBacteria" id="BAG04785">
    <property type="protein sequence ID" value="BAG04785"/>
    <property type="gene ID" value="MAE_49630"/>
</dbReference>
<keyword evidence="2" id="KW-1185">Reference proteome</keyword>
<accession>B0JW42</accession>
<protein>
    <submittedName>
        <fullName evidence="1">Uncharacterized protein</fullName>
    </submittedName>
</protein>
<sequence>MGFLASTQPTRLLPLYVTFYKSRREIIHQRKCTSFKLLAILNRSIPVLRYLVWFNRVA</sequence>
<dbReference type="KEGG" id="mar:MAE_49630"/>
<organism evidence="1 2">
    <name type="scientific">Microcystis aeruginosa (strain NIES-843 / IAM M-2473)</name>
    <dbReference type="NCBI Taxonomy" id="449447"/>
    <lineage>
        <taxon>Bacteria</taxon>
        <taxon>Bacillati</taxon>
        <taxon>Cyanobacteriota</taxon>
        <taxon>Cyanophyceae</taxon>
        <taxon>Oscillatoriophycideae</taxon>
        <taxon>Chroococcales</taxon>
        <taxon>Microcystaceae</taxon>
        <taxon>Microcystis</taxon>
    </lineage>
</organism>
<reference evidence="1 2" key="1">
    <citation type="journal article" date="2007" name="DNA Res.">
        <title>Complete genomic structure of the bloom-forming toxic cyanobacterium Microcystis aeruginosa NIES-843.</title>
        <authorList>
            <person name="Kaneko T."/>
            <person name="Nakajima N."/>
            <person name="Okamoto S."/>
            <person name="Suzuki I."/>
            <person name="Tanabe Y."/>
            <person name="Tamaoki M."/>
            <person name="Nakamura Y."/>
            <person name="Kasai F."/>
            <person name="Watanabe A."/>
            <person name="Kawashima K."/>
            <person name="Kishida Y."/>
            <person name="Ono A."/>
            <person name="Shimizu Y."/>
            <person name="Takahashi C."/>
            <person name="Minami C."/>
            <person name="Fujishiro T."/>
            <person name="Kohara M."/>
            <person name="Katoh M."/>
            <person name="Nakazaki N."/>
            <person name="Nakayama S."/>
            <person name="Yamada M."/>
            <person name="Tabata S."/>
            <person name="Watanabe M.M."/>
        </authorList>
    </citation>
    <scope>NUCLEOTIDE SEQUENCE [LARGE SCALE GENOMIC DNA]</scope>
    <source>
        <strain evidence="2">NIES-843 / IAM M-247</strain>
    </source>
</reference>
<dbReference type="HOGENOM" id="CLU_2974404_0_0_3"/>
<proteinExistence type="predicted"/>
<dbReference type="EMBL" id="AP009552">
    <property type="protein sequence ID" value="BAG04785.1"/>
    <property type="molecule type" value="Genomic_DNA"/>
</dbReference>